<protein>
    <recommendedName>
        <fullName evidence="4">DUF3887 domain-containing protein</fullName>
    </recommendedName>
</protein>
<feature type="signal peptide" evidence="1">
    <location>
        <begin position="1"/>
        <end position="22"/>
    </location>
</feature>
<proteinExistence type="predicted"/>
<evidence type="ECO:0000313" key="2">
    <source>
        <dbReference type="EMBL" id="TFW70269.1"/>
    </source>
</evidence>
<dbReference type="EMBL" id="PQVH01000013">
    <property type="protein sequence ID" value="TFW70269.1"/>
    <property type="molecule type" value="Genomic_DNA"/>
</dbReference>
<evidence type="ECO:0000313" key="3">
    <source>
        <dbReference type="Proteomes" id="UP000297706"/>
    </source>
</evidence>
<reference evidence="2 3" key="1">
    <citation type="submission" date="2018-02" db="EMBL/GenBank/DDBJ databases">
        <title>A novel lanthanide dependent methylotroph, Methylotenera sp. La3113.</title>
        <authorList>
            <person name="Lv H."/>
            <person name="Tani A."/>
        </authorList>
    </citation>
    <scope>NUCLEOTIDE SEQUENCE [LARGE SCALE GENOMIC DNA]</scope>
    <source>
        <strain evidence="2 3">La3113</strain>
    </source>
</reference>
<dbReference type="RefSeq" id="WP_135278514.1">
    <property type="nucleotide sequence ID" value="NZ_PQVH01000013.1"/>
</dbReference>
<dbReference type="AlphaFoldDB" id="A0A4Y9VPB1"/>
<keyword evidence="1" id="KW-0732">Signal</keyword>
<dbReference type="Proteomes" id="UP000297706">
    <property type="component" value="Unassembled WGS sequence"/>
</dbReference>
<sequence>MKHLLFVCLFVAQGLLIQTAMAEEATSSQATIPTIEQDFVKSINQFSKAQIIEQFGEPAKSDDVKVKGSGKVVASIWLYHFINTAADGSYYETTELDFIDDKVVMVAFLKNDGSEGPEASQQYEVPVQ</sequence>
<name>A0A4Y9VPB1_9PROT</name>
<dbReference type="OrthoDB" id="8537549at2"/>
<accession>A0A4Y9VPB1</accession>
<gene>
    <name evidence="2" type="ORF">C3Y98_10350</name>
</gene>
<evidence type="ECO:0008006" key="4">
    <source>
        <dbReference type="Google" id="ProtNLM"/>
    </source>
</evidence>
<feature type="chain" id="PRO_5021331351" description="DUF3887 domain-containing protein" evidence="1">
    <location>
        <begin position="23"/>
        <end position="128"/>
    </location>
</feature>
<organism evidence="2 3">
    <name type="scientific">Methylotenera oryzisoli</name>
    <dbReference type="NCBI Taxonomy" id="2080758"/>
    <lineage>
        <taxon>Bacteria</taxon>
        <taxon>Pseudomonadati</taxon>
        <taxon>Pseudomonadota</taxon>
        <taxon>Betaproteobacteria</taxon>
        <taxon>Nitrosomonadales</taxon>
        <taxon>Methylophilaceae</taxon>
        <taxon>Methylotenera</taxon>
    </lineage>
</organism>
<keyword evidence="3" id="KW-1185">Reference proteome</keyword>
<comment type="caution">
    <text evidence="2">The sequence shown here is derived from an EMBL/GenBank/DDBJ whole genome shotgun (WGS) entry which is preliminary data.</text>
</comment>
<evidence type="ECO:0000256" key="1">
    <source>
        <dbReference type="SAM" id="SignalP"/>
    </source>
</evidence>